<dbReference type="GO" id="GO:0006281">
    <property type="term" value="P:DNA repair"/>
    <property type="evidence" value="ECO:0007669"/>
    <property type="project" value="InterPro"/>
</dbReference>
<dbReference type="EMBL" id="FMCW01000002">
    <property type="protein sequence ID" value="SCE66635.1"/>
    <property type="molecule type" value="Genomic_DNA"/>
</dbReference>
<dbReference type="Gene3D" id="1.10.340.30">
    <property type="entry name" value="Hypothetical protein, domain 2"/>
    <property type="match status" value="1"/>
</dbReference>
<organism evidence="1 2">
    <name type="scientific">Micromonospora haikouensis</name>
    <dbReference type="NCBI Taxonomy" id="686309"/>
    <lineage>
        <taxon>Bacteria</taxon>
        <taxon>Bacillati</taxon>
        <taxon>Actinomycetota</taxon>
        <taxon>Actinomycetes</taxon>
        <taxon>Micromonosporales</taxon>
        <taxon>Micromonosporaceae</taxon>
        <taxon>Micromonospora</taxon>
    </lineage>
</organism>
<evidence type="ECO:0008006" key="3">
    <source>
        <dbReference type="Google" id="ProtNLM"/>
    </source>
</evidence>
<gene>
    <name evidence="1" type="ORF">GA0070558_102137</name>
</gene>
<dbReference type="SUPFAM" id="SSF48150">
    <property type="entry name" value="DNA-glycosylase"/>
    <property type="match status" value="1"/>
</dbReference>
<evidence type="ECO:0000313" key="2">
    <source>
        <dbReference type="Proteomes" id="UP000199375"/>
    </source>
</evidence>
<evidence type="ECO:0000313" key="1">
    <source>
        <dbReference type="EMBL" id="SCE66635.1"/>
    </source>
</evidence>
<protein>
    <recommendedName>
        <fullName evidence="3">Endonuclease</fullName>
    </recommendedName>
</protein>
<dbReference type="InterPro" id="IPR011257">
    <property type="entry name" value="DNA_glycosylase"/>
</dbReference>
<dbReference type="GO" id="GO:0003824">
    <property type="term" value="F:catalytic activity"/>
    <property type="evidence" value="ECO:0007669"/>
    <property type="project" value="InterPro"/>
</dbReference>
<name>A0A1C4U4K2_9ACTN</name>
<sequence>MHTPRARTGGLLRRGYPEGVADDRRTARALLEQQGRTYAQEAGIRLADRPGPLYQLLVLATLLSTRIRAGVAVAAARELFACGYRTPQAMEAASWQARVDALGRGHYRRYDERTATMLGTGARLCLDRWHGDLRRLHREAGGSPAALRRLLTEFPGIGPTGADIFLREAQSVWPDVRPYADRRALAGAGLLGLPADPRGLGGLVDGADFGRLASALVRVALDEDSAREVRRAAAR</sequence>
<dbReference type="Proteomes" id="UP000199375">
    <property type="component" value="Unassembled WGS sequence"/>
</dbReference>
<reference evidence="1 2" key="1">
    <citation type="submission" date="2016-06" db="EMBL/GenBank/DDBJ databases">
        <authorList>
            <person name="Kjaerup R.B."/>
            <person name="Dalgaard T.S."/>
            <person name="Juul-Madsen H.R."/>
        </authorList>
    </citation>
    <scope>NUCLEOTIDE SEQUENCE [LARGE SCALE GENOMIC DNA]</scope>
    <source>
        <strain evidence="1 2">DSM 45626</strain>
    </source>
</reference>
<proteinExistence type="predicted"/>
<accession>A0A1C4U4K2</accession>
<dbReference type="AlphaFoldDB" id="A0A1C4U4K2"/>